<protein>
    <recommendedName>
        <fullName evidence="3">histidine kinase</fullName>
        <ecNumber evidence="3">2.7.13.3</ecNumber>
    </recommendedName>
</protein>
<dbReference type="Pfam" id="PF00672">
    <property type="entry name" value="HAMP"/>
    <property type="match status" value="1"/>
</dbReference>
<feature type="transmembrane region" description="Helical" evidence="11">
    <location>
        <begin position="56"/>
        <end position="80"/>
    </location>
</feature>
<dbReference type="SUPFAM" id="SSF158472">
    <property type="entry name" value="HAMP domain-like"/>
    <property type="match status" value="1"/>
</dbReference>
<keyword evidence="9" id="KW-0902">Two-component regulatory system</keyword>
<evidence type="ECO:0000256" key="6">
    <source>
        <dbReference type="ARBA" id="ARBA00022692"/>
    </source>
</evidence>
<dbReference type="InterPro" id="IPR003594">
    <property type="entry name" value="HATPase_dom"/>
</dbReference>
<dbReference type="PANTHER" id="PTHR43304">
    <property type="entry name" value="PHYTOCHROME-LIKE PROTEIN CPH1"/>
    <property type="match status" value="1"/>
</dbReference>
<dbReference type="RefSeq" id="WP_173097182.1">
    <property type="nucleotide sequence ID" value="NZ_CP053892.1"/>
</dbReference>
<evidence type="ECO:0000256" key="8">
    <source>
        <dbReference type="ARBA" id="ARBA00022989"/>
    </source>
</evidence>
<dbReference type="InterPro" id="IPR036097">
    <property type="entry name" value="HisK_dim/P_sf"/>
</dbReference>
<dbReference type="SMART" id="SM00304">
    <property type="entry name" value="HAMP"/>
    <property type="match status" value="1"/>
</dbReference>
<feature type="transmembrane region" description="Helical" evidence="11">
    <location>
        <begin position="230"/>
        <end position="253"/>
    </location>
</feature>
<feature type="region of interest" description="Disordered" evidence="10">
    <location>
        <begin position="534"/>
        <end position="557"/>
    </location>
</feature>
<evidence type="ECO:0000256" key="4">
    <source>
        <dbReference type="ARBA" id="ARBA00022553"/>
    </source>
</evidence>
<dbReference type="Gene3D" id="6.10.340.10">
    <property type="match status" value="1"/>
</dbReference>
<comment type="subcellular location">
    <subcellularLocation>
        <location evidence="2">Cell membrane</location>
    </subcellularLocation>
</comment>
<gene>
    <name evidence="14" type="ORF">ACTIVE_4829</name>
</gene>
<evidence type="ECO:0000259" key="12">
    <source>
        <dbReference type="PROSITE" id="PS50109"/>
    </source>
</evidence>
<evidence type="ECO:0000256" key="11">
    <source>
        <dbReference type="SAM" id="Phobius"/>
    </source>
</evidence>
<feature type="domain" description="Histidine kinase" evidence="12">
    <location>
        <begin position="336"/>
        <end position="554"/>
    </location>
</feature>
<dbReference type="EC" id="2.7.13.3" evidence="3"/>
<evidence type="ECO:0000256" key="5">
    <source>
        <dbReference type="ARBA" id="ARBA00022679"/>
    </source>
</evidence>
<evidence type="ECO:0000313" key="15">
    <source>
        <dbReference type="Proteomes" id="UP000501240"/>
    </source>
</evidence>
<dbReference type="PANTHER" id="PTHR43304:SF1">
    <property type="entry name" value="PAC DOMAIN-CONTAINING PROTEIN"/>
    <property type="match status" value="1"/>
</dbReference>
<dbReference type="Pfam" id="PF00512">
    <property type="entry name" value="HisKA"/>
    <property type="match status" value="1"/>
</dbReference>
<dbReference type="InterPro" id="IPR052162">
    <property type="entry name" value="Sensor_kinase/Photoreceptor"/>
</dbReference>
<evidence type="ECO:0000256" key="2">
    <source>
        <dbReference type="ARBA" id="ARBA00004236"/>
    </source>
</evidence>
<keyword evidence="6 11" id="KW-0812">Transmembrane</keyword>
<dbReference type="EMBL" id="CP053892">
    <property type="protein sequence ID" value="QKG23188.1"/>
    <property type="molecule type" value="Genomic_DNA"/>
</dbReference>
<dbReference type="AlphaFoldDB" id="A0A7D4AP82"/>
<dbReference type="InterPro" id="IPR003661">
    <property type="entry name" value="HisK_dim/P_dom"/>
</dbReference>
<feature type="domain" description="HAMP" evidence="13">
    <location>
        <begin position="255"/>
        <end position="307"/>
    </location>
</feature>
<evidence type="ECO:0000256" key="9">
    <source>
        <dbReference type="ARBA" id="ARBA00023012"/>
    </source>
</evidence>
<dbReference type="InterPro" id="IPR004358">
    <property type="entry name" value="Sig_transdc_His_kin-like_C"/>
</dbReference>
<evidence type="ECO:0000256" key="1">
    <source>
        <dbReference type="ARBA" id="ARBA00000085"/>
    </source>
</evidence>
<dbReference type="SUPFAM" id="SSF55874">
    <property type="entry name" value="ATPase domain of HSP90 chaperone/DNA topoisomerase II/histidine kinase"/>
    <property type="match status" value="1"/>
</dbReference>
<evidence type="ECO:0000256" key="3">
    <source>
        <dbReference type="ARBA" id="ARBA00012438"/>
    </source>
</evidence>
<evidence type="ECO:0000256" key="10">
    <source>
        <dbReference type="SAM" id="MobiDB-lite"/>
    </source>
</evidence>
<dbReference type="CDD" id="cd00082">
    <property type="entry name" value="HisKA"/>
    <property type="match status" value="1"/>
</dbReference>
<dbReference type="Gene3D" id="3.30.565.10">
    <property type="entry name" value="Histidine kinase-like ATPase, C-terminal domain"/>
    <property type="match status" value="1"/>
</dbReference>
<dbReference type="PROSITE" id="PS50109">
    <property type="entry name" value="HIS_KIN"/>
    <property type="match status" value="1"/>
</dbReference>
<dbReference type="InterPro" id="IPR003660">
    <property type="entry name" value="HAMP_dom"/>
</dbReference>
<keyword evidence="4" id="KW-0597">Phosphoprotein</keyword>
<feature type="region of interest" description="Disordered" evidence="10">
    <location>
        <begin position="1"/>
        <end position="26"/>
    </location>
</feature>
<organism evidence="14 15">
    <name type="scientific">Actinomadura verrucosospora</name>
    <dbReference type="NCBI Taxonomy" id="46165"/>
    <lineage>
        <taxon>Bacteria</taxon>
        <taxon>Bacillati</taxon>
        <taxon>Actinomycetota</taxon>
        <taxon>Actinomycetes</taxon>
        <taxon>Streptosporangiales</taxon>
        <taxon>Thermomonosporaceae</taxon>
        <taxon>Actinomadura</taxon>
    </lineage>
</organism>
<keyword evidence="5" id="KW-0808">Transferase</keyword>
<evidence type="ECO:0000259" key="13">
    <source>
        <dbReference type="PROSITE" id="PS50885"/>
    </source>
</evidence>
<dbReference type="GO" id="GO:0005886">
    <property type="term" value="C:plasma membrane"/>
    <property type="evidence" value="ECO:0007669"/>
    <property type="project" value="UniProtKB-SubCell"/>
</dbReference>
<name>A0A7D4AP82_ACTVE</name>
<dbReference type="Pfam" id="PF02518">
    <property type="entry name" value="HATPase_c"/>
    <property type="match status" value="1"/>
</dbReference>
<dbReference type="InterPro" id="IPR005467">
    <property type="entry name" value="His_kinase_dom"/>
</dbReference>
<proteinExistence type="predicted"/>
<evidence type="ECO:0000313" key="14">
    <source>
        <dbReference type="EMBL" id="QKG23188.1"/>
    </source>
</evidence>
<dbReference type="GO" id="GO:0000155">
    <property type="term" value="F:phosphorelay sensor kinase activity"/>
    <property type="evidence" value="ECO:0007669"/>
    <property type="project" value="InterPro"/>
</dbReference>
<accession>A0A7D4AP82</accession>
<feature type="compositionally biased region" description="Low complexity" evidence="10">
    <location>
        <begin position="1"/>
        <end position="14"/>
    </location>
</feature>
<keyword evidence="8 11" id="KW-1133">Transmembrane helix</keyword>
<dbReference type="Proteomes" id="UP000501240">
    <property type="component" value="Chromosome"/>
</dbReference>
<dbReference type="SMART" id="SM00387">
    <property type="entry name" value="HATPase_c"/>
    <property type="match status" value="1"/>
</dbReference>
<dbReference type="PRINTS" id="PR00344">
    <property type="entry name" value="BCTRLSENSOR"/>
</dbReference>
<evidence type="ECO:0000256" key="7">
    <source>
        <dbReference type="ARBA" id="ARBA00022777"/>
    </source>
</evidence>
<sequence>MTSEPGPATGAGEEAAAEEAPEALDAPEALLAPPVVPPDAELPAPRGIGRVRLLQIYRVGSVVLGILLLAAFAVAGTALYQAGKARETLVDRVDPVALEQYRLSSSIAAQDTAIRRYTEEGGADRLTEYRRAIAQEAESAATMRRLLTGVSGGARVTRLLDEVTAGSREWRARFAERIAAGHGGGGLSGGESRQAGGLFDRARGGMTPLQSGITALHRHASDRLRDRANAALWSVGAALLIAAVAVLALALVIRRTVVRPVASLGAQVREVAQGDFAHRLDVSGPAEINELAEIIDAMRRRIIEEWRTSTERAVRLDEQAGELRRSNAELEQFAYVASHDLQEPLRKVASFCQMLERRYGDQLDERGRQYVQFAVDGAKRMQALINDLLGFSRVGRMARPEDAIDLNDVARQALDNLASLVEETGARVETADLPVVPGERTQLTQLFQNLIGNAIKFRRPDAAPVVRIDVRRDGDEWQFTCADNGIGIEPRYADRIFLIFQRLHARDEYTGTGIGLALCKKIVEYHGGRIWLDPEERGEDDPGTTFHWTLPIGDDDE</sequence>
<dbReference type="SMART" id="SM00388">
    <property type="entry name" value="HisKA"/>
    <property type="match status" value="1"/>
</dbReference>
<comment type="catalytic activity">
    <reaction evidence="1">
        <text>ATP + protein L-histidine = ADP + protein N-phospho-L-histidine.</text>
        <dbReference type="EC" id="2.7.13.3"/>
    </reaction>
</comment>
<dbReference type="FunFam" id="3.30.565.10:FF:000006">
    <property type="entry name" value="Sensor histidine kinase WalK"/>
    <property type="match status" value="1"/>
</dbReference>
<keyword evidence="15" id="KW-1185">Reference proteome</keyword>
<dbReference type="InterPro" id="IPR036890">
    <property type="entry name" value="HATPase_C_sf"/>
</dbReference>
<keyword evidence="7 14" id="KW-0418">Kinase</keyword>
<dbReference type="CDD" id="cd06225">
    <property type="entry name" value="HAMP"/>
    <property type="match status" value="1"/>
</dbReference>
<dbReference type="Gene3D" id="1.10.287.130">
    <property type="match status" value="1"/>
</dbReference>
<dbReference type="PROSITE" id="PS50885">
    <property type="entry name" value="HAMP"/>
    <property type="match status" value="1"/>
</dbReference>
<keyword evidence="11" id="KW-0472">Membrane</keyword>
<reference evidence="14 15" key="1">
    <citation type="submission" date="2020-05" db="EMBL/GenBank/DDBJ databases">
        <title>Actinomadura verrucosospora NRRL-B18236 (PFL_A860) Genome sequencing and assembly.</title>
        <authorList>
            <person name="Samborskyy M."/>
        </authorList>
    </citation>
    <scope>NUCLEOTIDE SEQUENCE [LARGE SCALE GENOMIC DNA]</scope>
    <source>
        <strain evidence="14 15">NRRL:B18236</strain>
    </source>
</reference>
<dbReference type="SUPFAM" id="SSF47384">
    <property type="entry name" value="Homodimeric domain of signal transducing histidine kinase"/>
    <property type="match status" value="1"/>
</dbReference>